<dbReference type="KEGG" id="pda:103710345"/>
<feature type="region of interest" description="Disordered" evidence="8">
    <location>
        <begin position="1"/>
        <end position="58"/>
    </location>
</feature>
<dbReference type="RefSeq" id="XP_008794244.2">
    <property type="nucleotide sequence ID" value="XM_008796022.4"/>
</dbReference>
<evidence type="ECO:0000256" key="8">
    <source>
        <dbReference type="SAM" id="MobiDB-lite"/>
    </source>
</evidence>
<dbReference type="FunFam" id="3.10.20.310:FF:000016">
    <property type="entry name" value="Outer membrane OMP85 family protein"/>
    <property type="match status" value="1"/>
</dbReference>
<reference evidence="10" key="1">
    <citation type="journal article" date="2019" name="Nat. Commun.">
        <title>Genome-wide association mapping of date palm fruit traits.</title>
        <authorList>
            <person name="Hazzouri K.M."/>
            <person name="Gros-Balthazard M."/>
            <person name="Flowers J.M."/>
            <person name="Copetti D."/>
            <person name="Lemansour A."/>
            <person name="Lebrun M."/>
            <person name="Masmoudi K."/>
            <person name="Ferrand S."/>
            <person name="Dhar M.I."/>
            <person name="Fresquez Z.A."/>
            <person name="Rosas U."/>
            <person name="Zhang J."/>
            <person name="Talag J."/>
            <person name="Lee S."/>
            <person name="Kudrna D."/>
            <person name="Powell R.F."/>
            <person name="Leitch I.J."/>
            <person name="Krueger R.R."/>
            <person name="Wing R.A."/>
            <person name="Amiri K.M.A."/>
            <person name="Purugganan M.D."/>
        </authorList>
    </citation>
    <scope>NUCLEOTIDE SEQUENCE [LARGE SCALE GENOMIC DNA]</scope>
    <source>
        <strain evidence="10">cv. Khalas</strain>
    </source>
</reference>
<evidence type="ECO:0000256" key="1">
    <source>
        <dbReference type="ARBA" id="ARBA00004374"/>
    </source>
</evidence>
<evidence type="ECO:0000256" key="3">
    <source>
        <dbReference type="ARBA" id="ARBA00022452"/>
    </source>
</evidence>
<keyword evidence="5" id="KW-0934">Plastid</keyword>
<dbReference type="AlphaFoldDB" id="A0A8B7C8Y7"/>
<dbReference type="InterPro" id="IPR039910">
    <property type="entry name" value="D15-like"/>
</dbReference>
<comment type="subcellular location">
    <subcellularLocation>
        <location evidence="1">Mitochondrion outer membrane</location>
        <topology evidence="1">Multi-pass membrane protein</topology>
    </subcellularLocation>
    <subcellularLocation>
        <location evidence="7">Plastid</location>
        <location evidence="7">Chloroplast outer membrane</location>
    </subcellularLocation>
</comment>
<keyword evidence="4" id="KW-0812">Transmembrane</keyword>
<comment type="similarity">
    <text evidence="2">Belongs to the SAM50/omp85 family.</text>
</comment>
<feature type="compositionally biased region" description="Acidic residues" evidence="8">
    <location>
        <begin position="13"/>
        <end position="52"/>
    </location>
</feature>
<gene>
    <name evidence="11" type="primary">LOC103710345</name>
</gene>
<dbReference type="GeneID" id="103710345"/>
<accession>A0A8B7C8Y7</accession>
<reference evidence="11" key="2">
    <citation type="submission" date="2025-08" db="UniProtKB">
        <authorList>
            <consortium name="RefSeq"/>
        </authorList>
    </citation>
    <scope>IDENTIFICATION</scope>
    <source>
        <tissue evidence="11">Young leaves</tissue>
    </source>
</reference>
<evidence type="ECO:0000313" key="10">
    <source>
        <dbReference type="Proteomes" id="UP000228380"/>
    </source>
</evidence>
<dbReference type="Proteomes" id="UP000228380">
    <property type="component" value="Chromosome 3"/>
</dbReference>
<proteinExistence type="inferred from homology"/>
<dbReference type="Gene3D" id="2.40.160.50">
    <property type="entry name" value="membrane protein fhac: a member of the omp85/tpsb transporter family"/>
    <property type="match status" value="1"/>
</dbReference>
<sequence length="526" mass="57680">MALPVAVPRSDQEQEIAGEDVDWEENGAEKEDDGDDDGEDDEDVDDEEEEGGADPSLEIKSLDDLVRRRNSIWPARIRVHGVVVKGNAKTRAFLIEAEVLPAFRSAVTLGGLLRAAAAANERLRRLNIFESVSITLDAGPPDLPGTADVVIEVVEAKNSVAGDICVFSKPEARTWSLEGSLKFKNLFGYGDIWDASGAYGWDRISEISAGLSLPRFLAVSTPQTARLSLLTQDWFKLSSYKEHLLGLSFGLLSTKHQDLTCNLTLRMLSDPSHISAESRRRQMLSSFKYTYKIDKRDSNLRPTCGYAFLSTSQVGGLGPDSGDSRFIRQEFDLRGALPLGFHNTALNIGVAADLIMPWGSGILDSSLPDRLYMGNHSSPVCTLGGGTSLLGYKSGGFSLLDLKRLFRSKFDNDDFDASPERSALGGGLAVSAFADLSFDIPLKLFRESGIHGHMFVCARNLAKLTAQEFKIFSLSKNMEMFQSSAGFGLIIPTKLFQMEVNYCYILKQSEHDQARTGVQFNFSSPS</sequence>
<evidence type="ECO:0000256" key="2">
    <source>
        <dbReference type="ARBA" id="ARBA00010913"/>
    </source>
</evidence>
<dbReference type="PANTHER" id="PTHR12815">
    <property type="entry name" value="SORTING AND ASSEMBLY MACHINERY SAMM50 PROTEIN FAMILY MEMBER"/>
    <property type="match status" value="1"/>
</dbReference>
<dbReference type="PANTHER" id="PTHR12815:SF18">
    <property type="entry name" value="SORTING AND ASSEMBLY MACHINERY COMPONENT 50 HOMOLOG"/>
    <property type="match status" value="1"/>
</dbReference>
<organism evidence="10 11">
    <name type="scientific">Phoenix dactylifera</name>
    <name type="common">Date palm</name>
    <dbReference type="NCBI Taxonomy" id="42345"/>
    <lineage>
        <taxon>Eukaryota</taxon>
        <taxon>Viridiplantae</taxon>
        <taxon>Streptophyta</taxon>
        <taxon>Embryophyta</taxon>
        <taxon>Tracheophyta</taxon>
        <taxon>Spermatophyta</taxon>
        <taxon>Magnoliopsida</taxon>
        <taxon>Liliopsida</taxon>
        <taxon>Arecaceae</taxon>
        <taxon>Coryphoideae</taxon>
        <taxon>Phoeniceae</taxon>
        <taxon>Phoenix</taxon>
    </lineage>
</organism>
<evidence type="ECO:0000256" key="4">
    <source>
        <dbReference type="ARBA" id="ARBA00022692"/>
    </source>
</evidence>
<dbReference type="GO" id="GO:0009707">
    <property type="term" value="C:chloroplast outer membrane"/>
    <property type="evidence" value="ECO:0007669"/>
    <property type="project" value="UniProtKB-SubCell"/>
</dbReference>
<feature type="domain" description="Bacterial surface antigen (D15)" evidence="9">
    <location>
        <begin position="185"/>
        <end position="523"/>
    </location>
</feature>
<name>A0A8B7C8Y7_PHODC</name>
<dbReference type="Pfam" id="PF01103">
    <property type="entry name" value="Omp85"/>
    <property type="match status" value="1"/>
</dbReference>
<dbReference type="Gene3D" id="3.10.20.310">
    <property type="entry name" value="membrane protein fhac"/>
    <property type="match status" value="1"/>
</dbReference>
<keyword evidence="5" id="KW-1002">Plastid outer membrane</keyword>
<keyword evidence="3" id="KW-1134">Transmembrane beta strand</keyword>
<evidence type="ECO:0000256" key="6">
    <source>
        <dbReference type="ARBA" id="ARBA00023136"/>
    </source>
</evidence>
<keyword evidence="10" id="KW-1185">Reference proteome</keyword>
<dbReference type="InterPro" id="IPR000184">
    <property type="entry name" value="Bac_surfAg_D15"/>
</dbReference>
<evidence type="ECO:0000256" key="7">
    <source>
        <dbReference type="ARBA" id="ARBA00024013"/>
    </source>
</evidence>
<dbReference type="GO" id="GO:0005741">
    <property type="term" value="C:mitochondrial outer membrane"/>
    <property type="evidence" value="ECO:0007669"/>
    <property type="project" value="UniProtKB-SubCell"/>
</dbReference>
<evidence type="ECO:0000259" key="9">
    <source>
        <dbReference type="Pfam" id="PF01103"/>
    </source>
</evidence>
<keyword evidence="6" id="KW-0472">Membrane</keyword>
<dbReference type="OrthoDB" id="1724197at2759"/>
<evidence type="ECO:0000256" key="5">
    <source>
        <dbReference type="ARBA" id="ARBA00022805"/>
    </source>
</evidence>
<evidence type="ECO:0000313" key="11">
    <source>
        <dbReference type="RefSeq" id="XP_008794244.2"/>
    </source>
</evidence>
<protein>
    <submittedName>
        <fullName evidence="11">Uncharacterized protein LOC103710345</fullName>
    </submittedName>
</protein>